<evidence type="ECO:0000313" key="6">
    <source>
        <dbReference type="Proteomes" id="UP000741282"/>
    </source>
</evidence>
<evidence type="ECO:0000256" key="1">
    <source>
        <dbReference type="ARBA" id="ARBA00022448"/>
    </source>
</evidence>
<dbReference type="Pfam" id="PF13732">
    <property type="entry name" value="DrrA1-3_C"/>
    <property type="match status" value="1"/>
</dbReference>
<comment type="caution">
    <text evidence="5">The sequence shown here is derived from an EMBL/GenBank/DDBJ whole genome shotgun (WGS) entry which is preliminary data.</text>
</comment>
<sequence length="299" mass="33435">MNHAVDISKFHKSFGNKEVIKQMDLQIDSGEVYALIGANGSGKTTTIRCLLNIYTIYQGELLVYGQRYTEKQAHILGYLPEERGLYLGMRTLDALVYHATLKGMSKKDATTASREYLESVGIAEKGSQEIRKLSSGQQQKVQLGLALIHQPKLLILDEPTKGLDPVNRKLLIDMIMELRDNGTTVLFSTHILEEVEKVANKVGILHNGRIALDGSVNKVREEAADGSYYIVIPEGTTIPKIDGISTTPFREGYLVRTVKPAEDNEVLKKLLNEGVKIRSFERYLPTIEQIFIDIMKGNN</sequence>
<dbReference type="GO" id="GO:0016887">
    <property type="term" value="F:ATP hydrolysis activity"/>
    <property type="evidence" value="ECO:0007669"/>
    <property type="project" value="InterPro"/>
</dbReference>
<dbReference type="PROSITE" id="PS50893">
    <property type="entry name" value="ABC_TRANSPORTER_2"/>
    <property type="match status" value="1"/>
</dbReference>
<evidence type="ECO:0000256" key="3">
    <source>
        <dbReference type="ARBA" id="ARBA00022840"/>
    </source>
</evidence>
<dbReference type="Pfam" id="PF00005">
    <property type="entry name" value="ABC_tran"/>
    <property type="match status" value="1"/>
</dbReference>
<dbReference type="EMBL" id="JAGQLN010000006">
    <property type="protein sequence ID" value="MCA9376733.1"/>
    <property type="molecule type" value="Genomic_DNA"/>
</dbReference>
<reference evidence="5" key="1">
    <citation type="submission" date="2020-04" db="EMBL/GenBank/DDBJ databases">
        <authorList>
            <person name="Zhang T."/>
        </authorList>
    </citation>
    <scope>NUCLEOTIDE SEQUENCE</scope>
    <source>
        <strain evidence="5">HKST-UBA17</strain>
    </source>
</reference>
<dbReference type="PROSITE" id="PS00211">
    <property type="entry name" value="ABC_TRANSPORTER_1"/>
    <property type="match status" value="1"/>
</dbReference>
<evidence type="ECO:0000313" key="5">
    <source>
        <dbReference type="EMBL" id="MCA9376733.1"/>
    </source>
</evidence>
<dbReference type="PANTHER" id="PTHR42939:SF1">
    <property type="entry name" value="ABC TRANSPORTER ATP-BINDING PROTEIN ALBC-RELATED"/>
    <property type="match status" value="1"/>
</dbReference>
<dbReference type="SMART" id="SM00382">
    <property type="entry name" value="AAA"/>
    <property type="match status" value="1"/>
</dbReference>
<dbReference type="InterPro" id="IPR027417">
    <property type="entry name" value="P-loop_NTPase"/>
</dbReference>
<dbReference type="GO" id="GO:0005524">
    <property type="term" value="F:ATP binding"/>
    <property type="evidence" value="ECO:0007669"/>
    <property type="project" value="UniProtKB-KW"/>
</dbReference>
<dbReference type="InterPro" id="IPR003439">
    <property type="entry name" value="ABC_transporter-like_ATP-bd"/>
</dbReference>
<accession>A0A955I4Y4</accession>
<dbReference type="SUPFAM" id="SSF52540">
    <property type="entry name" value="P-loop containing nucleoside triphosphate hydrolases"/>
    <property type="match status" value="1"/>
</dbReference>
<feature type="domain" description="ABC transporter" evidence="4">
    <location>
        <begin position="2"/>
        <end position="232"/>
    </location>
</feature>
<evidence type="ECO:0000259" key="4">
    <source>
        <dbReference type="PROSITE" id="PS50893"/>
    </source>
</evidence>
<proteinExistence type="predicted"/>
<protein>
    <submittedName>
        <fullName evidence="5">ATP-binding cassette domain-containing protein</fullName>
    </submittedName>
</protein>
<dbReference type="InterPro" id="IPR051782">
    <property type="entry name" value="ABC_Transporter_VariousFunc"/>
</dbReference>
<keyword evidence="1" id="KW-0813">Transport</keyword>
<evidence type="ECO:0000256" key="2">
    <source>
        <dbReference type="ARBA" id="ARBA00022741"/>
    </source>
</evidence>
<dbReference type="AlphaFoldDB" id="A0A955I4Y4"/>
<name>A0A955I4Y4_9BACT</name>
<keyword evidence="2" id="KW-0547">Nucleotide-binding</keyword>
<keyword evidence="3 5" id="KW-0067">ATP-binding</keyword>
<organism evidence="5 6">
    <name type="scientific">Candidatus Dojkabacteria bacterium</name>
    <dbReference type="NCBI Taxonomy" id="2099670"/>
    <lineage>
        <taxon>Bacteria</taxon>
        <taxon>Candidatus Dojkabacteria</taxon>
    </lineage>
</organism>
<dbReference type="PANTHER" id="PTHR42939">
    <property type="entry name" value="ABC TRANSPORTER ATP-BINDING PROTEIN ALBC-RELATED"/>
    <property type="match status" value="1"/>
</dbReference>
<dbReference type="Proteomes" id="UP000741282">
    <property type="component" value="Unassembled WGS sequence"/>
</dbReference>
<gene>
    <name evidence="5" type="ORF">KC685_02320</name>
</gene>
<reference evidence="5" key="2">
    <citation type="journal article" date="2021" name="Microbiome">
        <title>Successional dynamics and alternative stable states in a saline activated sludge microbial community over 9 years.</title>
        <authorList>
            <person name="Wang Y."/>
            <person name="Ye J."/>
            <person name="Ju F."/>
            <person name="Liu L."/>
            <person name="Boyd J.A."/>
            <person name="Deng Y."/>
            <person name="Parks D.H."/>
            <person name="Jiang X."/>
            <person name="Yin X."/>
            <person name="Woodcroft B.J."/>
            <person name="Tyson G.W."/>
            <person name="Hugenholtz P."/>
            <person name="Polz M.F."/>
            <person name="Zhang T."/>
        </authorList>
    </citation>
    <scope>NUCLEOTIDE SEQUENCE</scope>
    <source>
        <strain evidence="5">HKST-UBA17</strain>
    </source>
</reference>
<dbReference type="InterPro" id="IPR025302">
    <property type="entry name" value="DrrA1/2-like_C"/>
</dbReference>
<dbReference type="Gene3D" id="3.40.50.300">
    <property type="entry name" value="P-loop containing nucleotide triphosphate hydrolases"/>
    <property type="match status" value="1"/>
</dbReference>
<dbReference type="InterPro" id="IPR003593">
    <property type="entry name" value="AAA+_ATPase"/>
</dbReference>
<dbReference type="InterPro" id="IPR017871">
    <property type="entry name" value="ABC_transporter-like_CS"/>
</dbReference>